<sequence length="304" mass="34219">MVLNNGIRDTVSGAAELAEQLGPVQTLTHSQNPPPQRFWSLNFHVFGVEEYRTYELRDTADIRGCLQLKIAEITSHYDYDDETHIELQRSSLVGAGHVVGVLARHSKDLESANDTSNINYSTLRRYIPTSMVLSSCSYTNITRRERPPGSCRSVNAKVTRSGEVTPSARQPARRGQCAAGARHDHTPVTPTRHASPPPSHVRLLALYHYNVKRREHSAVNNEVRRLKREAFMRSARGNHGFKMKLFKRRLSFSGDKQKQVSRSDDPFENERERGALRALQSKLRGKVILSETRGNGGRAEDPPS</sequence>
<reference evidence="1 2" key="1">
    <citation type="journal article" date="2022" name="Genome Biol. Evol.">
        <title>The Spruce Budworm Genome: Reconstructing the Evolutionary History of Antifreeze Proteins.</title>
        <authorList>
            <person name="Beliveau C."/>
            <person name="Gagne P."/>
            <person name="Picq S."/>
            <person name="Vernygora O."/>
            <person name="Keeling C.I."/>
            <person name="Pinkney K."/>
            <person name="Doucet D."/>
            <person name="Wen F."/>
            <person name="Johnston J.S."/>
            <person name="Maaroufi H."/>
            <person name="Boyle B."/>
            <person name="Laroche J."/>
            <person name="Dewar K."/>
            <person name="Juretic N."/>
            <person name="Blackburn G."/>
            <person name="Nisole A."/>
            <person name="Brunet B."/>
            <person name="Brandao M."/>
            <person name="Lumley L."/>
            <person name="Duan J."/>
            <person name="Quan G."/>
            <person name="Lucarotti C.J."/>
            <person name="Roe A.D."/>
            <person name="Sperling F.A.H."/>
            <person name="Levesque R.C."/>
            <person name="Cusson M."/>
        </authorList>
    </citation>
    <scope>NUCLEOTIDE SEQUENCE [LARGE SCALE GENOMIC DNA]</scope>
    <source>
        <strain evidence="1">Glfc:IPQL:Cfum</strain>
    </source>
</reference>
<gene>
    <name evidence="1" type="ORF">MSG28_002239</name>
</gene>
<keyword evidence="2" id="KW-1185">Reference proteome</keyword>
<protein>
    <submittedName>
        <fullName evidence="1">Uncharacterized protein</fullName>
    </submittedName>
</protein>
<evidence type="ECO:0000313" key="2">
    <source>
        <dbReference type="Proteomes" id="UP001064048"/>
    </source>
</evidence>
<dbReference type="Proteomes" id="UP001064048">
    <property type="component" value="Chromosome 3"/>
</dbReference>
<proteinExistence type="predicted"/>
<dbReference type="EMBL" id="CM046103">
    <property type="protein sequence ID" value="KAI8427875.1"/>
    <property type="molecule type" value="Genomic_DNA"/>
</dbReference>
<accession>A0ACC0JUW6</accession>
<name>A0ACC0JUW6_CHOFU</name>
<organism evidence="1 2">
    <name type="scientific">Choristoneura fumiferana</name>
    <name type="common">Spruce budworm moth</name>
    <name type="synonym">Archips fumiferana</name>
    <dbReference type="NCBI Taxonomy" id="7141"/>
    <lineage>
        <taxon>Eukaryota</taxon>
        <taxon>Metazoa</taxon>
        <taxon>Ecdysozoa</taxon>
        <taxon>Arthropoda</taxon>
        <taxon>Hexapoda</taxon>
        <taxon>Insecta</taxon>
        <taxon>Pterygota</taxon>
        <taxon>Neoptera</taxon>
        <taxon>Endopterygota</taxon>
        <taxon>Lepidoptera</taxon>
        <taxon>Glossata</taxon>
        <taxon>Ditrysia</taxon>
        <taxon>Tortricoidea</taxon>
        <taxon>Tortricidae</taxon>
        <taxon>Tortricinae</taxon>
        <taxon>Choristoneura</taxon>
    </lineage>
</organism>
<comment type="caution">
    <text evidence="1">The sequence shown here is derived from an EMBL/GenBank/DDBJ whole genome shotgun (WGS) entry which is preliminary data.</text>
</comment>
<evidence type="ECO:0000313" key="1">
    <source>
        <dbReference type="EMBL" id="KAI8427875.1"/>
    </source>
</evidence>